<evidence type="ECO:0000313" key="3">
    <source>
        <dbReference type="Proteomes" id="UP000248066"/>
    </source>
</evidence>
<keyword evidence="1" id="KW-0472">Membrane</keyword>
<evidence type="ECO:0000313" key="2">
    <source>
        <dbReference type="EMBL" id="PYZ96738.1"/>
    </source>
</evidence>
<evidence type="ECO:0000256" key="1">
    <source>
        <dbReference type="SAM" id="Phobius"/>
    </source>
</evidence>
<keyword evidence="1" id="KW-1133">Transmembrane helix</keyword>
<feature type="transmembrane region" description="Helical" evidence="1">
    <location>
        <begin position="70"/>
        <end position="94"/>
    </location>
</feature>
<reference evidence="2 3" key="1">
    <citation type="submission" date="2017-10" db="EMBL/GenBank/DDBJ databases">
        <title>Bacillus sp. nov., a halophilic bacterium isolated from a Yangshapao Lake.</title>
        <authorList>
            <person name="Wang H."/>
        </authorList>
    </citation>
    <scope>NUCLEOTIDE SEQUENCE [LARGE SCALE GENOMIC DNA]</scope>
    <source>
        <strain evidence="2 3">YSP-3</strain>
    </source>
</reference>
<name>A0A2W0HT01_9BACI</name>
<comment type="caution">
    <text evidence="2">The sequence shown here is derived from an EMBL/GenBank/DDBJ whole genome shotgun (WGS) entry which is preliminary data.</text>
</comment>
<accession>A0A2W0HT01</accession>
<feature type="transmembrane region" description="Helical" evidence="1">
    <location>
        <begin position="39"/>
        <end position="58"/>
    </location>
</feature>
<dbReference type="RefSeq" id="WP_110520676.1">
    <property type="nucleotide sequence ID" value="NZ_PDOF01000002.1"/>
</dbReference>
<keyword evidence="1" id="KW-0812">Transmembrane</keyword>
<dbReference type="Proteomes" id="UP000248066">
    <property type="component" value="Unassembled WGS sequence"/>
</dbReference>
<proteinExistence type="predicted"/>
<dbReference type="EMBL" id="PDOF01000002">
    <property type="protein sequence ID" value="PYZ96738.1"/>
    <property type="molecule type" value="Genomic_DNA"/>
</dbReference>
<protein>
    <submittedName>
        <fullName evidence="2">Uncharacterized protein</fullName>
    </submittedName>
</protein>
<dbReference type="AlphaFoldDB" id="A0A2W0HT01"/>
<organism evidence="2 3">
    <name type="scientific">Alteribacter lacisalsi</name>
    <dbReference type="NCBI Taxonomy" id="2045244"/>
    <lineage>
        <taxon>Bacteria</taxon>
        <taxon>Bacillati</taxon>
        <taxon>Bacillota</taxon>
        <taxon>Bacilli</taxon>
        <taxon>Bacillales</taxon>
        <taxon>Bacillaceae</taxon>
        <taxon>Alteribacter</taxon>
    </lineage>
</organism>
<gene>
    <name evidence="2" type="ORF">CR205_13695</name>
</gene>
<sequence length="137" mass="14555">MILNKVGSGILTAILFSFLFLLFSGEAFSAGAMDNYMSVFPIAFLAFVIGGTAIAALADAALKKVGSTTVTYITSLVIYTAAGIILNPFLYSVLQIGEGVFIVLVTGVSGALLYLHILLFMRKQMTRLLEGKTNGSF</sequence>
<keyword evidence="3" id="KW-1185">Reference proteome</keyword>
<feature type="transmembrane region" description="Helical" evidence="1">
    <location>
        <begin position="100"/>
        <end position="120"/>
    </location>
</feature>